<keyword evidence="3" id="KW-0560">Oxidoreductase</keyword>
<dbReference type="PANTHER" id="PTHR43827:SF3">
    <property type="entry name" value="NADP-DEPENDENT OXIDOREDUCTASE DOMAIN-CONTAINING PROTEIN"/>
    <property type="match status" value="1"/>
</dbReference>
<protein>
    <submittedName>
        <fullName evidence="8">Oxidoreductase</fullName>
    </submittedName>
</protein>
<evidence type="ECO:0000256" key="1">
    <source>
        <dbReference type="ARBA" id="ARBA00007905"/>
    </source>
</evidence>
<dbReference type="FunFam" id="3.20.20.100:FF:000015">
    <property type="entry name" value="Oxidoreductase, aldo/keto reductase family"/>
    <property type="match status" value="1"/>
</dbReference>
<evidence type="ECO:0000256" key="3">
    <source>
        <dbReference type="ARBA" id="ARBA00023002"/>
    </source>
</evidence>
<dbReference type="PRINTS" id="PR00069">
    <property type="entry name" value="ALDKETRDTASE"/>
</dbReference>
<dbReference type="InterPro" id="IPR036812">
    <property type="entry name" value="NAD(P)_OxRdtase_dom_sf"/>
</dbReference>
<organism evidence="8 9">
    <name type="scientific">Anaeromyces robustus</name>
    <dbReference type="NCBI Taxonomy" id="1754192"/>
    <lineage>
        <taxon>Eukaryota</taxon>
        <taxon>Fungi</taxon>
        <taxon>Fungi incertae sedis</taxon>
        <taxon>Chytridiomycota</taxon>
        <taxon>Chytridiomycota incertae sedis</taxon>
        <taxon>Neocallimastigomycetes</taxon>
        <taxon>Neocallimastigales</taxon>
        <taxon>Neocallimastigaceae</taxon>
        <taxon>Anaeromyces</taxon>
    </lineage>
</organism>
<dbReference type="PANTHER" id="PTHR43827">
    <property type="entry name" value="2,5-DIKETO-D-GLUCONIC ACID REDUCTASE"/>
    <property type="match status" value="1"/>
</dbReference>
<gene>
    <name evidence="8" type="ORF">BCR32DRAFT_324227</name>
</gene>
<evidence type="ECO:0000256" key="5">
    <source>
        <dbReference type="PIRSR" id="PIRSR000097-2"/>
    </source>
</evidence>
<comment type="caution">
    <text evidence="8">The sequence shown here is derived from an EMBL/GenBank/DDBJ whole genome shotgun (WGS) entry which is preliminary data.</text>
</comment>
<reference evidence="8 9" key="2">
    <citation type="submission" date="2016-08" db="EMBL/GenBank/DDBJ databases">
        <title>Pervasive Adenine N6-methylation of Active Genes in Fungi.</title>
        <authorList>
            <consortium name="DOE Joint Genome Institute"/>
            <person name="Mondo S.J."/>
            <person name="Dannebaum R.O."/>
            <person name="Kuo R.C."/>
            <person name="Labutti K."/>
            <person name="Haridas S."/>
            <person name="Kuo A."/>
            <person name="Salamov A."/>
            <person name="Ahrendt S.R."/>
            <person name="Lipzen A."/>
            <person name="Sullivan W."/>
            <person name="Andreopoulos W.B."/>
            <person name="Clum A."/>
            <person name="Lindquist E."/>
            <person name="Daum C."/>
            <person name="Ramamoorthy G.K."/>
            <person name="Gryganskyi A."/>
            <person name="Culley D."/>
            <person name="Magnuson J.K."/>
            <person name="James T.Y."/>
            <person name="O'Malley M.A."/>
            <person name="Stajich J.E."/>
            <person name="Spatafora J.W."/>
            <person name="Visel A."/>
            <person name="Grigoriev I.V."/>
        </authorList>
    </citation>
    <scope>NUCLEOTIDE SEQUENCE [LARGE SCALE GENOMIC DNA]</scope>
    <source>
        <strain evidence="8 9">S4</strain>
    </source>
</reference>
<dbReference type="OrthoDB" id="416253at2759"/>
<feature type="site" description="Lowers pKa of active site Tyr" evidence="6">
    <location>
        <position position="74"/>
    </location>
</feature>
<keyword evidence="2" id="KW-0521">NADP</keyword>
<feature type="domain" description="NADP-dependent oxidoreductase" evidence="7">
    <location>
        <begin position="23"/>
        <end position="257"/>
    </location>
</feature>
<dbReference type="PROSITE" id="PS00798">
    <property type="entry name" value="ALDOKETO_REDUCTASE_1"/>
    <property type="match status" value="1"/>
</dbReference>
<evidence type="ECO:0000256" key="6">
    <source>
        <dbReference type="PIRSR" id="PIRSR000097-3"/>
    </source>
</evidence>
<dbReference type="InterPro" id="IPR018170">
    <property type="entry name" value="Aldo/ket_reductase_CS"/>
</dbReference>
<reference evidence="8 9" key="1">
    <citation type="submission" date="2016-08" db="EMBL/GenBank/DDBJ databases">
        <title>A Parts List for Fungal Cellulosomes Revealed by Comparative Genomics.</title>
        <authorList>
            <consortium name="DOE Joint Genome Institute"/>
            <person name="Haitjema C.H."/>
            <person name="Gilmore S.P."/>
            <person name="Henske J.K."/>
            <person name="Solomon K.V."/>
            <person name="De Groot R."/>
            <person name="Kuo A."/>
            <person name="Mondo S.J."/>
            <person name="Salamov A.A."/>
            <person name="Labutti K."/>
            <person name="Zhao Z."/>
            <person name="Chiniquy J."/>
            <person name="Barry K."/>
            <person name="Brewer H.M."/>
            <person name="Purvine S.O."/>
            <person name="Wright A.T."/>
            <person name="Boxma B."/>
            <person name="Van Alen T."/>
            <person name="Hackstein J.H."/>
            <person name="Baker S.E."/>
            <person name="Grigoriev I.V."/>
            <person name="O'Malley M.A."/>
        </authorList>
    </citation>
    <scope>NUCLEOTIDE SEQUENCE [LARGE SCALE GENOMIC DNA]</scope>
    <source>
        <strain evidence="8 9">S4</strain>
    </source>
</reference>
<evidence type="ECO:0000313" key="8">
    <source>
        <dbReference type="EMBL" id="ORX87872.1"/>
    </source>
</evidence>
<accession>A0A1Y1XQ54</accession>
<feature type="active site" description="Proton donor" evidence="4">
    <location>
        <position position="49"/>
    </location>
</feature>
<proteinExistence type="inferred from homology"/>
<dbReference type="PROSITE" id="PS00063">
    <property type="entry name" value="ALDOKETO_REDUCTASE_3"/>
    <property type="match status" value="1"/>
</dbReference>
<dbReference type="Gene3D" id="3.20.20.100">
    <property type="entry name" value="NADP-dependent oxidoreductase domain"/>
    <property type="match status" value="1"/>
</dbReference>
<evidence type="ECO:0000256" key="2">
    <source>
        <dbReference type="ARBA" id="ARBA00022857"/>
    </source>
</evidence>
<evidence type="ECO:0000256" key="4">
    <source>
        <dbReference type="PIRSR" id="PIRSR000097-1"/>
    </source>
</evidence>
<dbReference type="InterPro" id="IPR023210">
    <property type="entry name" value="NADP_OxRdtase_dom"/>
</dbReference>
<dbReference type="Proteomes" id="UP000193944">
    <property type="component" value="Unassembled WGS sequence"/>
</dbReference>
<dbReference type="SUPFAM" id="SSF51430">
    <property type="entry name" value="NAD(P)-linked oxidoreductase"/>
    <property type="match status" value="1"/>
</dbReference>
<dbReference type="GO" id="GO:0016616">
    <property type="term" value="F:oxidoreductase activity, acting on the CH-OH group of donors, NAD or NADP as acceptor"/>
    <property type="evidence" value="ECO:0007669"/>
    <property type="project" value="UniProtKB-ARBA"/>
</dbReference>
<dbReference type="PIRSF" id="PIRSF000097">
    <property type="entry name" value="AKR"/>
    <property type="match status" value="1"/>
</dbReference>
<dbReference type="STRING" id="1754192.A0A1Y1XQ54"/>
<evidence type="ECO:0000313" key="9">
    <source>
        <dbReference type="Proteomes" id="UP000193944"/>
    </source>
</evidence>
<feature type="binding site" evidence="5">
    <location>
        <position position="106"/>
    </location>
    <ligand>
        <name>substrate</name>
    </ligand>
</feature>
<keyword evidence="9" id="KW-1185">Reference proteome</keyword>
<name>A0A1Y1XQ54_9FUNG</name>
<sequence length="266" mass="31014">MNEFITLNNGVKMPKIGYGVYQIPSSITKRCVMDAISLGYRAIDTAQYYENESQVGEAIRDSGIPRNEFFVTTKLLHCNGYDDTVRSIKSSLEELNIEYIDLLLIHEPRGNYVEMYRAMEDFYNKGVLRAIGISNFYEERYMKLINNCKVIPQVNQVETHVFRQQDELKSLMDKYGTKLESWSPLACGRNKFFSNPVLSKIANKYNKTVAQVGLRFLYQRDIIIIPKSTHKERMEENKNIFDFELTNEDMEAIKTLEEGESLFGWW</sequence>
<dbReference type="Pfam" id="PF00248">
    <property type="entry name" value="Aldo_ket_red"/>
    <property type="match status" value="1"/>
</dbReference>
<dbReference type="InterPro" id="IPR020471">
    <property type="entry name" value="AKR"/>
</dbReference>
<dbReference type="EMBL" id="MCFG01000004">
    <property type="protein sequence ID" value="ORX87872.1"/>
    <property type="molecule type" value="Genomic_DNA"/>
</dbReference>
<dbReference type="AlphaFoldDB" id="A0A1Y1XQ54"/>
<comment type="similarity">
    <text evidence="1">Belongs to the aldo/keto reductase family.</text>
</comment>
<evidence type="ECO:0000259" key="7">
    <source>
        <dbReference type="Pfam" id="PF00248"/>
    </source>
</evidence>